<accession>A0ABQ3G3C6</accession>
<dbReference type="Pfam" id="PF17773">
    <property type="entry name" value="UPF0176_N"/>
    <property type="match status" value="1"/>
</dbReference>
<gene>
    <name evidence="1" type="primary">trhO</name>
    <name evidence="3" type="ORF">GCM10007320_32350</name>
</gene>
<feature type="domain" description="Rhodanese" evidence="2">
    <location>
        <begin position="121"/>
        <end position="219"/>
    </location>
</feature>
<proteinExistence type="inferred from homology"/>
<dbReference type="InterPro" id="IPR001763">
    <property type="entry name" value="Rhodanese-like_dom"/>
</dbReference>
<dbReference type="HAMAP" id="MF_00469">
    <property type="entry name" value="TrhO"/>
    <property type="match status" value="1"/>
</dbReference>
<keyword evidence="1" id="KW-0560">Oxidoreductase</keyword>
<comment type="catalytic activity">
    <reaction evidence="1">
        <text>uridine(34) in tRNA + AH2 + O2 = 5-hydroxyuridine(34) in tRNA + A + H2O</text>
        <dbReference type="Rhea" id="RHEA:64224"/>
        <dbReference type="Rhea" id="RHEA-COMP:11727"/>
        <dbReference type="Rhea" id="RHEA-COMP:13381"/>
        <dbReference type="ChEBI" id="CHEBI:13193"/>
        <dbReference type="ChEBI" id="CHEBI:15377"/>
        <dbReference type="ChEBI" id="CHEBI:15379"/>
        <dbReference type="ChEBI" id="CHEBI:17499"/>
        <dbReference type="ChEBI" id="CHEBI:65315"/>
        <dbReference type="ChEBI" id="CHEBI:136877"/>
    </reaction>
</comment>
<dbReference type="CDD" id="cd01518">
    <property type="entry name" value="RHOD_YceA"/>
    <property type="match status" value="1"/>
</dbReference>
<dbReference type="Gene3D" id="3.30.70.100">
    <property type="match status" value="1"/>
</dbReference>
<reference evidence="4" key="1">
    <citation type="journal article" date="2019" name="Int. J. Syst. Evol. Microbiol.">
        <title>The Global Catalogue of Microorganisms (GCM) 10K type strain sequencing project: providing services to taxonomists for standard genome sequencing and annotation.</title>
        <authorList>
            <consortium name="The Broad Institute Genomics Platform"/>
            <consortium name="The Broad Institute Genome Sequencing Center for Infectious Disease"/>
            <person name="Wu L."/>
            <person name="Ma J."/>
        </authorList>
    </citation>
    <scope>NUCLEOTIDE SEQUENCE [LARGE SCALE GENOMIC DNA]</scope>
    <source>
        <strain evidence="4">KCTC 23314</strain>
    </source>
</reference>
<dbReference type="PANTHER" id="PTHR43268">
    <property type="entry name" value="THIOSULFATE SULFURTRANSFERASE/RHODANESE-LIKE DOMAIN-CONTAINING PROTEIN 2"/>
    <property type="match status" value="1"/>
</dbReference>
<protein>
    <recommendedName>
        <fullName evidence="1">tRNA uridine(34) hydroxylase</fullName>
        <ecNumber evidence="1">1.14.-.-</ecNumber>
    </recommendedName>
    <alternativeName>
        <fullName evidence="1">tRNA hydroxylation protein O</fullName>
    </alternativeName>
</protein>
<dbReference type="EC" id="1.14.-.-" evidence="1"/>
<evidence type="ECO:0000259" key="2">
    <source>
        <dbReference type="PROSITE" id="PS50206"/>
    </source>
</evidence>
<comment type="function">
    <text evidence="1">Catalyzes oxygen-dependent 5-hydroxyuridine (ho5U) modification at position 34 in tRNAs.</text>
</comment>
<comment type="similarity">
    <text evidence="1">Belongs to the TrhO family.</text>
</comment>
<dbReference type="SUPFAM" id="SSF52821">
    <property type="entry name" value="Rhodanese/Cell cycle control phosphatase"/>
    <property type="match status" value="1"/>
</dbReference>
<evidence type="ECO:0000313" key="4">
    <source>
        <dbReference type="Proteomes" id="UP000626210"/>
    </source>
</evidence>
<comment type="caution">
    <text evidence="3">The sequence shown here is derived from an EMBL/GenBank/DDBJ whole genome shotgun (WGS) entry which is preliminary data.</text>
</comment>
<keyword evidence="1" id="KW-0819">tRNA processing</keyword>
<dbReference type="PROSITE" id="PS50206">
    <property type="entry name" value="RHODANESE_3"/>
    <property type="match status" value="1"/>
</dbReference>
<evidence type="ECO:0000256" key="1">
    <source>
        <dbReference type="HAMAP-Rule" id="MF_00469"/>
    </source>
</evidence>
<evidence type="ECO:0000313" key="3">
    <source>
        <dbReference type="EMBL" id="GHC86530.1"/>
    </source>
</evidence>
<dbReference type="EMBL" id="BMYK01000009">
    <property type="protein sequence ID" value="GHC86530.1"/>
    <property type="molecule type" value="Genomic_DNA"/>
</dbReference>
<dbReference type="NCBIfam" id="NF001136">
    <property type="entry name" value="PRK00142.1-4"/>
    <property type="match status" value="1"/>
</dbReference>
<dbReference type="InterPro" id="IPR040503">
    <property type="entry name" value="TRHO_N"/>
</dbReference>
<dbReference type="Pfam" id="PF00581">
    <property type="entry name" value="Rhodanese"/>
    <property type="match status" value="1"/>
</dbReference>
<sequence length="308" mass="32702">MPRTASFYCFTALPDCATLVAPLRALCTALDVRGNILLAPEGVNGSIAGPAEAVQQVLDHLRADARLARLAVRSAECTSVPLHRLKVRCKREIVTLGVAGLDPVGQTGTHVPPAQWNTLLELPGLVLLDVRNGYEVAIGSFAGAVDPHTAAFTDWPAWIAEQSGPGGLLQGQPPVAMFCTGGIRCEKASALLRAQGFGEVYQLEGGILNYLEQVPPAQSLWQGECFVFDERVAVGHGLAAGSHSLCRSCRQPLSAADRASPLFVEGVQCAHCAARRDEGQRAGYRERQRQMDLAAARGATHLGLPDPA</sequence>
<dbReference type="InterPro" id="IPR020936">
    <property type="entry name" value="TrhO"/>
</dbReference>
<dbReference type="RefSeq" id="WP_189687973.1">
    <property type="nucleotide sequence ID" value="NZ_BMYK01000009.1"/>
</dbReference>
<dbReference type="InterPro" id="IPR036873">
    <property type="entry name" value="Rhodanese-like_dom_sf"/>
</dbReference>
<dbReference type="Gene3D" id="3.40.250.10">
    <property type="entry name" value="Rhodanese-like domain"/>
    <property type="match status" value="1"/>
</dbReference>
<dbReference type="PANTHER" id="PTHR43268:SF3">
    <property type="entry name" value="RHODANESE-LIKE DOMAIN-CONTAINING PROTEIN 7-RELATED"/>
    <property type="match status" value="1"/>
</dbReference>
<dbReference type="Proteomes" id="UP000626210">
    <property type="component" value="Unassembled WGS sequence"/>
</dbReference>
<dbReference type="SMART" id="SM00450">
    <property type="entry name" value="RHOD"/>
    <property type="match status" value="1"/>
</dbReference>
<name>A0ABQ3G3C6_9BURK</name>
<keyword evidence="4" id="KW-1185">Reference proteome</keyword>
<organism evidence="3 4">
    <name type="scientific">Pseudorhodoferax aquiterrae</name>
    <dbReference type="NCBI Taxonomy" id="747304"/>
    <lineage>
        <taxon>Bacteria</taxon>
        <taxon>Pseudomonadati</taxon>
        <taxon>Pseudomonadota</taxon>
        <taxon>Betaproteobacteria</taxon>
        <taxon>Burkholderiales</taxon>
        <taxon>Comamonadaceae</taxon>
    </lineage>
</organism>